<keyword evidence="2" id="KW-1185">Reference proteome</keyword>
<comment type="caution">
    <text evidence="1">The sequence shown here is derived from an EMBL/GenBank/DDBJ whole genome shotgun (WGS) entry which is preliminary data.</text>
</comment>
<feature type="non-terminal residue" evidence="1">
    <location>
        <position position="1"/>
    </location>
</feature>
<dbReference type="Proteomes" id="UP001302126">
    <property type="component" value="Unassembled WGS sequence"/>
</dbReference>
<accession>A0AAN6WM38</accession>
<evidence type="ECO:0000313" key="1">
    <source>
        <dbReference type="EMBL" id="KAK4182817.1"/>
    </source>
</evidence>
<sequence length="73" mass="8621">EFRLAWLWVEGWRSRLRRAGDEIERARWEERMKTHANVTKRENKVPVIVVKAPGILVRPSRARMEVVGDGGRR</sequence>
<organism evidence="1 2">
    <name type="scientific">Podospora australis</name>
    <dbReference type="NCBI Taxonomy" id="1536484"/>
    <lineage>
        <taxon>Eukaryota</taxon>
        <taxon>Fungi</taxon>
        <taxon>Dikarya</taxon>
        <taxon>Ascomycota</taxon>
        <taxon>Pezizomycotina</taxon>
        <taxon>Sordariomycetes</taxon>
        <taxon>Sordariomycetidae</taxon>
        <taxon>Sordariales</taxon>
        <taxon>Podosporaceae</taxon>
        <taxon>Podospora</taxon>
    </lineage>
</organism>
<gene>
    <name evidence="1" type="ORF">QBC35DRAFT_345190</name>
</gene>
<dbReference type="EMBL" id="MU864608">
    <property type="protein sequence ID" value="KAK4182817.1"/>
    <property type="molecule type" value="Genomic_DNA"/>
</dbReference>
<name>A0AAN6WM38_9PEZI</name>
<protein>
    <submittedName>
        <fullName evidence="1">Uncharacterized protein</fullName>
    </submittedName>
</protein>
<reference evidence="1" key="2">
    <citation type="submission" date="2023-05" db="EMBL/GenBank/DDBJ databases">
        <authorList>
            <consortium name="Lawrence Berkeley National Laboratory"/>
            <person name="Steindorff A."/>
            <person name="Hensen N."/>
            <person name="Bonometti L."/>
            <person name="Westerberg I."/>
            <person name="Brannstrom I.O."/>
            <person name="Guillou S."/>
            <person name="Cros-Aarteil S."/>
            <person name="Calhoun S."/>
            <person name="Haridas S."/>
            <person name="Kuo A."/>
            <person name="Mondo S."/>
            <person name="Pangilinan J."/>
            <person name="Riley R."/>
            <person name="Labutti K."/>
            <person name="Andreopoulos B."/>
            <person name="Lipzen A."/>
            <person name="Chen C."/>
            <person name="Yanf M."/>
            <person name="Daum C."/>
            <person name="Ng V."/>
            <person name="Clum A."/>
            <person name="Ohm R."/>
            <person name="Martin F."/>
            <person name="Silar P."/>
            <person name="Natvig D."/>
            <person name="Lalanne C."/>
            <person name="Gautier V."/>
            <person name="Ament-Velasquez S.L."/>
            <person name="Kruys A."/>
            <person name="Hutchinson M.I."/>
            <person name="Powell A.J."/>
            <person name="Barry K."/>
            <person name="Miller A.N."/>
            <person name="Grigoriev I.V."/>
            <person name="Debuchy R."/>
            <person name="Gladieux P."/>
            <person name="Thoren M.H."/>
            <person name="Johannesson H."/>
        </authorList>
    </citation>
    <scope>NUCLEOTIDE SEQUENCE</scope>
    <source>
        <strain evidence="1">PSN309</strain>
    </source>
</reference>
<proteinExistence type="predicted"/>
<evidence type="ECO:0000313" key="2">
    <source>
        <dbReference type="Proteomes" id="UP001302126"/>
    </source>
</evidence>
<dbReference type="AlphaFoldDB" id="A0AAN6WM38"/>
<reference evidence="1" key="1">
    <citation type="journal article" date="2023" name="Mol. Phylogenet. Evol.">
        <title>Genome-scale phylogeny and comparative genomics of the fungal order Sordariales.</title>
        <authorList>
            <person name="Hensen N."/>
            <person name="Bonometti L."/>
            <person name="Westerberg I."/>
            <person name="Brannstrom I.O."/>
            <person name="Guillou S."/>
            <person name="Cros-Aarteil S."/>
            <person name="Calhoun S."/>
            <person name="Haridas S."/>
            <person name="Kuo A."/>
            <person name="Mondo S."/>
            <person name="Pangilinan J."/>
            <person name="Riley R."/>
            <person name="LaButti K."/>
            <person name="Andreopoulos B."/>
            <person name="Lipzen A."/>
            <person name="Chen C."/>
            <person name="Yan M."/>
            <person name="Daum C."/>
            <person name="Ng V."/>
            <person name="Clum A."/>
            <person name="Steindorff A."/>
            <person name="Ohm R.A."/>
            <person name="Martin F."/>
            <person name="Silar P."/>
            <person name="Natvig D.O."/>
            <person name="Lalanne C."/>
            <person name="Gautier V."/>
            <person name="Ament-Velasquez S.L."/>
            <person name="Kruys A."/>
            <person name="Hutchinson M.I."/>
            <person name="Powell A.J."/>
            <person name="Barry K."/>
            <person name="Miller A.N."/>
            <person name="Grigoriev I.V."/>
            <person name="Debuchy R."/>
            <person name="Gladieux P."/>
            <person name="Hiltunen Thoren M."/>
            <person name="Johannesson H."/>
        </authorList>
    </citation>
    <scope>NUCLEOTIDE SEQUENCE</scope>
    <source>
        <strain evidence="1">PSN309</strain>
    </source>
</reference>
<feature type="non-terminal residue" evidence="1">
    <location>
        <position position="73"/>
    </location>
</feature>